<dbReference type="EMBL" id="JBHMBS010000022">
    <property type="protein sequence ID" value="MFB9680295.1"/>
    <property type="molecule type" value="Genomic_DNA"/>
</dbReference>
<sequence length="114" mass="12558">MLVDRHVDTRAAQPLRQAEATDAASHDGEEDSSLLRQTRSDVEDLRRRQAEGEFPDDLDPACLLPMLFAAAGAGAIFPQLVRALCGQDPASEEFGERYGEQMARLLHHLNADKS</sequence>
<dbReference type="InterPro" id="IPR036271">
    <property type="entry name" value="Tet_transcr_reg_TetR-rel_C_sf"/>
</dbReference>
<reference evidence="2 3" key="1">
    <citation type="submission" date="2024-09" db="EMBL/GenBank/DDBJ databases">
        <authorList>
            <person name="Sun Q."/>
            <person name="Mori K."/>
        </authorList>
    </citation>
    <scope>NUCLEOTIDE SEQUENCE [LARGE SCALE GENOMIC DNA]</scope>
    <source>
        <strain evidence="2 3">JCM 3028</strain>
    </source>
</reference>
<proteinExistence type="predicted"/>
<keyword evidence="3" id="KW-1185">Reference proteome</keyword>
<evidence type="ECO:0000256" key="1">
    <source>
        <dbReference type="SAM" id="MobiDB-lite"/>
    </source>
</evidence>
<feature type="region of interest" description="Disordered" evidence="1">
    <location>
        <begin position="1"/>
        <end position="59"/>
    </location>
</feature>
<accession>A0ABV5TPC3</accession>
<name>A0ABV5TPC3_9ACTN</name>
<evidence type="ECO:0000313" key="3">
    <source>
        <dbReference type="Proteomes" id="UP001589610"/>
    </source>
</evidence>
<dbReference type="Proteomes" id="UP001589610">
    <property type="component" value="Unassembled WGS sequence"/>
</dbReference>
<organism evidence="2 3">
    <name type="scientific">Streptosporangium vulgare</name>
    <dbReference type="NCBI Taxonomy" id="46190"/>
    <lineage>
        <taxon>Bacteria</taxon>
        <taxon>Bacillati</taxon>
        <taxon>Actinomycetota</taxon>
        <taxon>Actinomycetes</taxon>
        <taxon>Streptosporangiales</taxon>
        <taxon>Streptosporangiaceae</taxon>
        <taxon>Streptosporangium</taxon>
    </lineage>
</organism>
<dbReference type="Gene3D" id="1.10.357.10">
    <property type="entry name" value="Tetracycline Repressor, domain 2"/>
    <property type="match status" value="1"/>
</dbReference>
<protein>
    <submittedName>
        <fullName evidence="2">Uncharacterized protein</fullName>
    </submittedName>
</protein>
<gene>
    <name evidence="2" type="ORF">ACFFRH_32870</name>
</gene>
<dbReference type="SUPFAM" id="SSF48498">
    <property type="entry name" value="Tetracyclin repressor-like, C-terminal domain"/>
    <property type="match status" value="1"/>
</dbReference>
<feature type="compositionally biased region" description="Basic and acidic residues" evidence="1">
    <location>
        <begin position="38"/>
        <end position="51"/>
    </location>
</feature>
<comment type="caution">
    <text evidence="2">The sequence shown here is derived from an EMBL/GenBank/DDBJ whole genome shotgun (WGS) entry which is preliminary data.</text>
</comment>
<evidence type="ECO:0000313" key="2">
    <source>
        <dbReference type="EMBL" id="MFB9680295.1"/>
    </source>
</evidence>
<dbReference type="RefSeq" id="WP_344749056.1">
    <property type="nucleotide sequence ID" value="NZ_BAAAWW010000180.1"/>
</dbReference>